<protein>
    <submittedName>
        <fullName evidence="1">Uncharacterized protein</fullName>
    </submittedName>
</protein>
<reference evidence="1" key="1">
    <citation type="submission" date="2018-02" db="EMBL/GenBank/DDBJ databases">
        <title>Rhizophora mucronata_Transcriptome.</title>
        <authorList>
            <person name="Meera S.P."/>
            <person name="Sreeshan A."/>
            <person name="Augustine A."/>
        </authorList>
    </citation>
    <scope>NUCLEOTIDE SEQUENCE</scope>
    <source>
        <tissue evidence="1">Leaf</tissue>
    </source>
</reference>
<dbReference type="EMBL" id="GGEC01072601">
    <property type="protein sequence ID" value="MBX53085.1"/>
    <property type="molecule type" value="Transcribed_RNA"/>
</dbReference>
<accession>A0A2P2PEC8</accession>
<evidence type="ECO:0000313" key="1">
    <source>
        <dbReference type="EMBL" id="MBX53085.1"/>
    </source>
</evidence>
<proteinExistence type="predicted"/>
<name>A0A2P2PEC8_RHIMU</name>
<sequence>MGPMVSFYFFFG</sequence>
<organism evidence="1">
    <name type="scientific">Rhizophora mucronata</name>
    <name type="common">Asiatic mangrove</name>
    <dbReference type="NCBI Taxonomy" id="61149"/>
    <lineage>
        <taxon>Eukaryota</taxon>
        <taxon>Viridiplantae</taxon>
        <taxon>Streptophyta</taxon>
        <taxon>Embryophyta</taxon>
        <taxon>Tracheophyta</taxon>
        <taxon>Spermatophyta</taxon>
        <taxon>Magnoliopsida</taxon>
        <taxon>eudicotyledons</taxon>
        <taxon>Gunneridae</taxon>
        <taxon>Pentapetalae</taxon>
        <taxon>rosids</taxon>
        <taxon>fabids</taxon>
        <taxon>Malpighiales</taxon>
        <taxon>Rhizophoraceae</taxon>
        <taxon>Rhizophora</taxon>
    </lineage>
</organism>